<dbReference type="PANTHER" id="PTHR19965">
    <property type="entry name" value="RNA AND EXPORT FACTOR BINDING PROTEIN"/>
    <property type="match status" value="1"/>
</dbReference>
<evidence type="ECO:0000313" key="5">
    <source>
        <dbReference type="EMBL" id="GAN08419.1"/>
    </source>
</evidence>
<proteinExistence type="predicted"/>
<dbReference type="SUPFAM" id="SSF54928">
    <property type="entry name" value="RNA-binding domain, RBD"/>
    <property type="match status" value="1"/>
</dbReference>
<reference evidence="5" key="1">
    <citation type="submission" date="2014-09" db="EMBL/GenBank/DDBJ databases">
        <title>Draft genome sequence of an oleaginous Mucoromycotina fungus Mucor ambiguus NBRC6742.</title>
        <authorList>
            <person name="Takeda I."/>
            <person name="Yamane N."/>
            <person name="Morita T."/>
            <person name="Tamano K."/>
            <person name="Machida M."/>
            <person name="Baker S."/>
            <person name="Koike H."/>
        </authorList>
    </citation>
    <scope>NUCLEOTIDE SEQUENCE</scope>
    <source>
        <strain evidence="5">NBRC 6742</strain>
    </source>
</reference>
<dbReference type="InterPro" id="IPR035979">
    <property type="entry name" value="RBD_domain_sf"/>
</dbReference>
<sequence>MSNLGALDMALDDVISQNRTNKRSSNSNSGGRRGGSSRGGISKSRSSGGRPSPYNGARPARSNAPVRNSRPASNTPRASNNSLVVANLHFNVTEKDLYDLFGQIGTLKRAFLHIGPNGKSAGIADVVFQSSQDAERARNTYNNVELDGRPMRITQASIISAVSNAPASNAPRRSNLRGGNNGGRRDNNNSSSGGRRGGGNKRESRPKPSQQDLDAEMDSYMGNSEDIQMN</sequence>
<evidence type="ECO:0000256" key="1">
    <source>
        <dbReference type="ARBA" id="ARBA00022884"/>
    </source>
</evidence>
<dbReference type="PROSITE" id="PS50102">
    <property type="entry name" value="RRM"/>
    <property type="match status" value="1"/>
</dbReference>
<evidence type="ECO:0000256" key="2">
    <source>
        <dbReference type="PROSITE-ProRule" id="PRU00176"/>
    </source>
</evidence>
<feature type="domain" description="RRM" evidence="4">
    <location>
        <begin position="81"/>
        <end position="158"/>
    </location>
</feature>
<dbReference type="Pfam" id="PF00076">
    <property type="entry name" value="RRM_1"/>
    <property type="match status" value="1"/>
</dbReference>
<dbReference type="STRING" id="91626.A0A0C9MLL1"/>
<accession>A0A0C9MLL1</accession>
<feature type="region of interest" description="Disordered" evidence="3">
    <location>
        <begin position="164"/>
        <end position="230"/>
    </location>
</feature>
<feature type="compositionally biased region" description="Polar residues" evidence="3">
    <location>
        <begin position="221"/>
        <end position="230"/>
    </location>
</feature>
<dbReference type="SMART" id="SM00360">
    <property type="entry name" value="RRM"/>
    <property type="match status" value="1"/>
</dbReference>
<dbReference type="Gene3D" id="3.30.70.330">
    <property type="match status" value="1"/>
</dbReference>
<evidence type="ECO:0000259" key="4">
    <source>
        <dbReference type="PROSITE" id="PS50102"/>
    </source>
</evidence>
<dbReference type="InterPro" id="IPR012677">
    <property type="entry name" value="Nucleotide-bd_a/b_plait_sf"/>
</dbReference>
<evidence type="ECO:0000313" key="6">
    <source>
        <dbReference type="Proteomes" id="UP000053815"/>
    </source>
</evidence>
<dbReference type="InterPro" id="IPR051229">
    <property type="entry name" value="ALYREF_mRNA_export"/>
</dbReference>
<dbReference type="Pfam" id="PF13865">
    <property type="entry name" value="FoP_duplication"/>
    <property type="match status" value="1"/>
</dbReference>
<gene>
    <name evidence="5" type="ORF">MAM1_0203c07930</name>
</gene>
<feature type="compositionally biased region" description="Low complexity" evidence="3">
    <location>
        <begin position="164"/>
        <end position="178"/>
    </location>
</feature>
<keyword evidence="1 2" id="KW-0694">RNA-binding</keyword>
<dbReference type="CDD" id="cd12418">
    <property type="entry name" value="RRM_Aly_REF_like"/>
    <property type="match status" value="1"/>
</dbReference>
<dbReference type="PANTHER" id="PTHR19965:SF35">
    <property type="entry name" value="RNA ANNEALING PROTEIN YRA1"/>
    <property type="match status" value="1"/>
</dbReference>
<feature type="compositionally biased region" description="Low complexity" evidence="3">
    <location>
        <begin position="39"/>
        <end position="53"/>
    </location>
</feature>
<dbReference type="GO" id="GO:0005634">
    <property type="term" value="C:nucleus"/>
    <property type="evidence" value="ECO:0007669"/>
    <property type="project" value="TreeGrafter"/>
</dbReference>
<dbReference type="InterPro" id="IPR025715">
    <property type="entry name" value="FoP_C"/>
</dbReference>
<dbReference type="OrthoDB" id="1049195at2759"/>
<dbReference type="SMART" id="SM01218">
    <property type="entry name" value="FoP_duplication"/>
    <property type="match status" value="1"/>
</dbReference>
<dbReference type="Proteomes" id="UP000053815">
    <property type="component" value="Unassembled WGS sequence"/>
</dbReference>
<dbReference type="InterPro" id="IPR000504">
    <property type="entry name" value="RRM_dom"/>
</dbReference>
<dbReference type="GO" id="GO:0006406">
    <property type="term" value="P:mRNA export from nucleus"/>
    <property type="evidence" value="ECO:0007669"/>
    <property type="project" value="TreeGrafter"/>
</dbReference>
<evidence type="ECO:0000256" key="3">
    <source>
        <dbReference type="SAM" id="MobiDB-lite"/>
    </source>
</evidence>
<keyword evidence="6" id="KW-1185">Reference proteome</keyword>
<feature type="region of interest" description="Disordered" evidence="3">
    <location>
        <begin position="15"/>
        <end position="79"/>
    </location>
</feature>
<dbReference type="EMBL" id="DF836492">
    <property type="protein sequence ID" value="GAN08419.1"/>
    <property type="molecule type" value="Genomic_DNA"/>
</dbReference>
<feature type="compositionally biased region" description="Polar residues" evidence="3">
    <location>
        <begin position="70"/>
        <end position="79"/>
    </location>
</feature>
<name>A0A0C9MLL1_9FUNG</name>
<protein>
    <recommendedName>
        <fullName evidence="4">RRM domain-containing protein</fullName>
    </recommendedName>
</protein>
<organism evidence="5">
    <name type="scientific">Mucor ambiguus</name>
    <dbReference type="NCBI Taxonomy" id="91626"/>
    <lineage>
        <taxon>Eukaryota</taxon>
        <taxon>Fungi</taxon>
        <taxon>Fungi incertae sedis</taxon>
        <taxon>Mucoromycota</taxon>
        <taxon>Mucoromycotina</taxon>
        <taxon>Mucoromycetes</taxon>
        <taxon>Mucorales</taxon>
        <taxon>Mucorineae</taxon>
        <taxon>Mucoraceae</taxon>
        <taxon>Mucor</taxon>
    </lineage>
</organism>
<dbReference type="GO" id="GO:0003729">
    <property type="term" value="F:mRNA binding"/>
    <property type="evidence" value="ECO:0007669"/>
    <property type="project" value="TreeGrafter"/>
</dbReference>
<dbReference type="AlphaFoldDB" id="A0A0C9MLL1"/>